<accession>A0AAN6NWL4</accession>
<reference evidence="7" key="2">
    <citation type="submission" date="2023-06" db="EMBL/GenBank/DDBJ databases">
        <authorList>
            <consortium name="Lawrence Berkeley National Laboratory"/>
            <person name="Mondo S.J."/>
            <person name="Hensen N."/>
            <person name="Bonometti L."/>
            <person name="Westerberg I."/>
            <person name="Brannstrom I.O."/>
            <person name="Guillou S."/>
            <person name="Cros-Aarteil S."/>
            <person name="Calhoun S."/>
            <person name="Haridas S."/>
            <person name="Kuo A."/>
            <person name="Pangilinan J."/>
            <person name="Riley R."/>
            <person name="Labutti K."/>
            <person name="Andreopoulos B."/>
            <person name="Lipzen A."/>
            <person name="Chen C."/>
            <person name="Yanf M."/>
            <person name="Daum C."/>
            <person name="Ng V."/>
            <person name="Clum A."/>
            <person name="Steindorff A."/>
            <person name="Ohm R."/>
            <person name="Martin F."/>
            <person name="Silar P."/>
            <person name="Natvig D."/>
            <person name="Lalanne C."/>
            <person name="Gautier V."/>
            <person name="Ament-Velasquez S.L."/>
            <person name="Kruys A."/>
            <person name="Hutchinson M.I."/>
            <person name="Powell A.J."/>
            <person name="Barry K."/>
            <person name="Miller A.N."/>
            <person name="Grigoriev I.V."/>
            <person name="Debuchy R."/>
            <person name="Gladieux P."/>
            <person name="Thoren M.H."/>
            <person name="Johannesson H."/>
        </authorList>
    </citation>
    <scope>NUCLEOTIDE SEQUENCE</scope>
    <source>
        <strain evidence="7">CBS 626.80</strain>
    </source>
</reference>
<dbReference type="AlphaFoldDB" id="A0AAN6NWL4"/>
<proteinExistence type="inferred from homology"/>
<comment type="caution">
    <text evidence="7">The sequence shown here is derived from an EMBL/GenBank/DDBJ whole genome shotgun (WGS) entry which is preliminary data.</text>
</comment>
<dbReference type="SUPFAM" id="SSF50978">
    <property type="entry name" value="WD40 repeat-like"/>
    <property type="match status" value="1"/>
</dbReference>
<dbReference type="Pfam" id="PF12937">
    <property type="entry name" value="F-box-like"/>
    <property type="match status" value="1"/>
</dbReference>
<feature type="compositionally biased region" description="Basic residues" evidence="5">
    <location>
        <begin position="85"/>
        <end position="94"/>
    </location>
</feature>
<keyword evidence="3" id="KW-0677">Repeat</keyword>
<dbReference type="InterPro" id="IPR050995">
    <property type="entry name" value="WD-F-box_domain-protein"/>
</dbReference>
<dbReference type="PROSITE" id="PS00678">
    <property type="entry name" value="WD_REPEATS_1"/>
    <property type="match status" value="4"/>
</dbReference>
<feature type="compositionally biased region" description="Polar residues" evidence="5">
    <location>
        <begin position="16"/>
        <end position="25"/>
    </location>
</feature>
<dbReference type="CDD" id="cd00200">
    <property type="entry name" value="WD40"/>
    <property type="match status" value="1"/>
</dbReference>
<feature type="repeat" description="WD" evidence="4">
    <location>
        <begin position="518"/>
        <end position="557"/>
    </location>
</feature>
<dbReference type="InterPro" id="IPR020472">
    <property type="entry name" value="WD40_PAC1"/>
</dbReference>
<evidence type="ECO:0000256" key="2">
    <source>
        <dbReference type="ARBA" id="ARBA00022574"/>
    </source>
</evidence>
<feature type="region of interest" description="Disordered" evidence="5">
    <location>
        <begin position="1"/>
        <end position="58"/>
    </location>
</feature>
<dbReference type="PRINTS" id="PR00320">
    <property type="entry name" value="GPROTEINBRPT"/>
</dbReference>
<feature type="compositionally biased region" description="Polar residues" evidence="5">
    <location>
        <begin position="43"/>
        <end position="58"/>
    </location>
</feature>
<dbReference type="PANTHER" id="PTHR14604">
    <property type="entry name" value="WD40 REPEAT PF20"/>
    <property type="match status" value="1"/>
</dbReference>
<sequence length="759" mass="83471">MERHARATASMEEAQSPHTVESSTKTNRRRGHSLSVSPPWHNAKSTTDNMSPRDSTLQHSVFGQNHGLLRSHRQNSAASDDSIPAHHKQGHKLKGMLRRASVSFRSGVKGIVHRRTSVPDTPTFDQDVGAGPSQSAPAARPTTAHSTWNKLRQATSFHRHSRRMSAHHGDYPFGHNALESPPLPIPGSGEQPPIIPRNTGAAARQAAASAGHGFEMINIPAPRPWANDGMDDYESGIGIAVTRGGSSESDVFMDGVDSDVDIELNSPSPNDEVDIIKVDFISRLPVELGIHILGLLDATSLASASLVSKSWDVAVRNQHIWRESFLREKTTTYATSGAVKPGTGLGVPAIRPGNDWKEIYRVRQQLDKRWKEGKARPIYLHGHTDSIYCLQFDEHKIITGSRDKTIRVWDMKTYSCKLVLGPPEIINDSDLSLLYDEAGNAIHYATLPELDPHPSANGQLQTPARSHFSSPTLVSPPIFHRASILCLQYDDEILVTGSSDATCIVYDIASGYQPVRQLRHHSAAVLDLVFDDKHIVTCSKDVSICVWDRATGALLKQLRGHTGPVNAVQMRGNTIVSCSGDFRVKLWNIETGKQIREFLGHTKGLACSQFSEDGRYVASAGNDRVIRIWDANTGECVREMKAHGDLVRSLHVDSVSGRLVSGSYDTDIKVWDMDTGAQLLDFPQWHNSWVLSAKSDYRRIVSSGQDPKILIMDFGADVKGIEMLETAGPQIQPPRQLQRFQPQQVAVPAVSEQGQGVSF</sequence>
<comment type="similarity">
    <text evidence="1">Belongs to the WD repeat MET30/SCONB/SCON-2 family.</text>
</comment>
<dbReference type="InterPro" id="IPR036322">
    <property type="entry name" value="WD40_repeat_dom_sf"/>
</dbReference>
<dbReference type="EMBL" id="MU859106">
    <property type="protein sequence ID" value="KAK3953409.1"/>
    <property type="molecule type" value="Genomic_DNA"/>
</dbReference>
<evidence type="ECO:0000256" key="1">
    <source>
        <dbReference type="ARBA" id="ARBA00007968"/>
    </source>
</evidence>
<evidence type="ECO:0000313" key="7">
    <source>
        <dbReference type="EMBL" id="KAK3953409.1"/>
    </source>
</evidence>
<keyword evidence="2 4" id="KW-0853">WD repeat</keyword>
<dbReference type="PROSITE" id="PS50181">
    <property type="entry name" value="FBOX"/>
    <property type="match status" value="1"/>
</dbReference>
<evidence type="ECO:0000256" key="3">
    <source>
        <dbReference type="ARBA" id="ARBA00022737"/>
    </source>
</evidence>
<reference evidence="7" key="1">
    <citation type="journal article" date="2023" name="Mol. Phylogenet. Evol.">
        <title>Genome-scale phylogeny and comparative genomics of the fungal order Sordariales.</title>
        <authorList>
            <person name="Hensen N."/>
            <person name="Bonometti L."/>
            <person name="Westerberg I."/>
            <person name="Brannstrom I.O."/>
            <person name="Guillou S."/>
            <person name="Cros-Aarteil S."/>
            <person name="Calhoun S."/>
            <person name="Haridas S."/>
            <person name="Kuo A."/>
            <person name="Mondo S."/>
            <person name="Pangilinan J."/>
            <person name="Riley R."/>
            <person name="LaButti K."/>
            <person name="Andreopoulos B."/>
            <person name="Lipzen A."/>
            <person name="Chen C."/>
            <person name="Yan M."/>
            <person name="Daum C."/>
            <person name="Ng V."/>
            <person name="Clum A."/>
            <person name="Steindorff A."/>
            <person name="Ohm R.A."/>
            <person name="Martin F."/>
            <person name="Silar P."/>
            <person name="Natvig D.O."/>
            <person name="Lalanne C."/>
            <person name="Gautier V."/>
            <person name="Ament-Velasquez S.L."/>
            <person name="Kruys A."/>
            <person name="Hutchinson M.I."/>
            <person name="Powell A.J."/>
            <person name="Barry K."/>
            <person name="Miller A.N."/>
            <person name="Grigoriev I.V."/>
            <person name="Debuchy R."/>
            <person name="Gladieux P."/>
            <person name="Hiltunen Thoren M."/>
            <person name="Johannesson H."/>
        </authorList>
    </citation>
    <scope>NUCLEOTIDE SEQUENCE</scope>
    <source>
        <strain evidence="7">CBS 626.80</strain>
    </source>
</reference>
<feature type="repeat" description="WD" evidence="4">
    <location>
        <begin position="380"/>
        <end position="419"/>
    </location>
</feature>
<dbReference type="InterPro" id="IPR019775">
    <property type="entry name" value="WD40_repeat_CS"/>
</dbReference>
<dbReference type="SMART" id="SM00320">
    <property type="entry name" value="WD40"/>
    <property type="match status" value="7"/>
</dbReference>
<feature type="domain" description="F-box" evidence="6">
    <location>
        <begin position="278"/>
        <end position="324"/>
    </location>
</feature>
<dbReference type="InterPro" id="IPR015943">
    <property type="entry name" value="WD40/YVTN_repeat-like_dom_sf"/>
</dbReference>
<dbReference type="PROSITE" id="PS50294">
    <property type="entry name" value="WD_REPEATS_REGION"/>
    <property type="match status" value="4"/>
</dbReference>
<dbReference type="InterPro" id="IPR001810">
    <property type="entry name" value="F-box_dom"/>
</dbReference>
<feature type="repeat" description="WD" evidence="4">
    <location>
        <begin position="558"/>
        <end position="597"/>
    </location>
</feature>
<evidence type="ECO:0000256" key="5">
    <source>
        <dbReference type="SAM" id="MobiDB-lite"/>
    </source>
</evidence>
<organism evidence="7 8">
    <name type="scientific">Pseudoneurospora amorphoporcata</name>
    <dbReference type="NCBI Taxonomy" id="241081"/>
    <lineage>
        <taxon>Eukaryota</taxon>
        <taxon>Fungi</taxon>
        <taxon>Dikarya</taxon>
        <taxon>Ascomycota</taxon>
        <taxon>Pezizomycotina</taxon>
        <taxon>Sordariomycetes</taxon>
        <taxon>Sordariomycetidae</taxon>
        <taxon>Sordariales</taxon>
        <taxon>Sordariaceae</taxon>
        <taxon>Pseudoneurospora</taxon>
    </lineage>
</organism>
<evidence type="ECO:0000256" key="4">
    <source>
        <dbReference type="PROSITE-ProRule" id="PRU00221"/>
    </source>
</evidence>
<dbReference type="Gene3D" id="2.130.10.10">
    <property type="entry name" value="YVTN repeat-like/Quinoprotein amine dehydrogenase"/>
    <property type="match status" value="2"/>
</dbReference>
<evidence type="ECO:0000259" key="6">
    <source>
        <dbReference type="PROSITE" id="PS50181"/>
    </source>
</evidence>
<evidence type="ECO:0000313" key="8">
    <source>
        <dbReference type="Proteomes" id="UP001303222"/>
    </source>
</evidence>
<feature type="region of interest" description="Disordered" evidence="5">
    <location>
        <begin position="72"/>
        <end position="94"/>
    </location>
</feature>
<dbReference type="PROSITE" id="PS50082">
    <property type="entry name" value="WD_REPEATS_2"/>
    <property type="match status" value="5"/>
</dbReference>
<dbReference type="Pfam" id="PF00400">
    <property type="entry name" value="WD40"/>
    <property type="match status" value="6"/>
</dbReference>
<feature type="repeat" description="WD" evidence="4">
    <location>
        <begin position="598"/>
        <end position="639"/>
    </location>
</feature>
<feature type="repeat" description="WD" evidence="4">
    <location>
        <begin position="640"/>
        <end position="681"/>
    </location>
</feature>
<name>A0AAN6NWL4_9PEZI</name>
<dbReference type="Gene3D" id="1.20.1280.50">
    <property type="match status" value="1"/>
</dbReference>
<keyword evidence="8" id="KW-1185">Reference proteome</keyword>
<feature type="region of interest" description="Disordered" evidence="5">
    <location>
        <begin position="116"/>
        <end position="146"/>
    </location>
</feature>
<gene>
    <name evidence="7" type="ORF">QBC32DRAFT_361081</name>
</gene>
<protein>
    <submittedName>
        <fullName evidence="7">WD40-repeat-containing domain protein</fullName>
    </submittedName>
</protein>
<dbReference type="InterPro" id="IPR001680">
    <property type="entry name" value="WD40_rpt"/>
</dbReference>
<dbReference type="SMART" id="SM00256">
    <property type="entry name" value="FBOX"/>
    <property type="match status" value="1"/>
</dbReference>
<dbReference type="PANTHER" id="PTHR14604:SF4">
    <property type="entry name" value="F-BOX DOMAIN-CONTAINING PROTEIN"/>
    <property type="match status" value="1"/>
</dbReference>
<feature type="region of interest" description="Disordered" evidence="5">
    <location>
        <begin position="165"/>
        <end position="204"/>
    </location>
</feature>
<dbReference type="Proteomes" id="UP001303222">
    <property type="component" value="Unassembled WGS sequence"/>
</dbReference>
<dbReference type="InterPro" id="IPR036047">
    <property type="entry name" value="F-box-like_dom_sf"/>
</dbReference>
<dbReference type="SUPFAM" id="SSF81383">
    <property type="entry name" value="F-box domain"/>
    <property type="match status" value="1"/>
</dbReference>